<evidence type="ECO:0000313" key="4">
    <source>
        <dbReference type="Proteomes" id="UP000477782"/>
    </source>
</evidence>
<reference evidence="3 4" key="1">
    <citation type="submission" date="2020-02" db="EMBL/GenBank/DDBJ databases">
        <authorList>
            <person name="Chen W.-M."/>
        </authorList>
    </citation>
    <scope>NUCLEOTIDE SEQUENCE [LARGE SCALE GENOMIC DNA]</scope>
    <source>
        <strain evidence="3 4">KMS-5</strain>
    </source>
</reference>
<keyword evidence="2" id="KW-1133">Transmembrane helix</keyword>
<sequence length="169" mass="19058">MDNSPIETLKSGKGLRIALALSLALNLAVLGLVAGAIFRDGPGMRGGMARDLGFGPYSEALSPEDRKALRRALFEKAPEIRNSRRLMREDAQALLALLRAEPFDPEAFHDRMESQHERMEHQLRLGQDLLQDFVAAMPEAERRAFADRLEDGLRHRKDRDDDGREPKQD</sequence>
<proteinExistence type="predicted"/>
<organism evidence="3 4">
    <name type="scientific">Tabrizicola oligotrophica</name>
    <dbReference type="NCBI Taxonomy" id="2710650"/>
    <lineage>
        <taxon>Bacteria</taxon>
        <taxon>Pseudomonadati</taxon>
        <taxon>Pseudomonadota</taxon>
        <taxon>Alphaproteobacteria</taxon>
        <taxon>Rhodobacterales</taxon>
        <taxon>Paracoccaceae</taxon>
        <taxon>Tabrizicola</taxon>
    </lineage>
</organism>
<dbReference type="EMBL" id="JAAIVJ010000015">
    <property type="protein sequence ID" value="NEY91886.1"/>
    <property type="molecule type" value="Genomic_DNA"/>
</dbReference>
<keyword evidence="2" id="KW-0812">Transmembrane</keyword>
<protein>
    <submittedName>
        <fullName evidence="3">Periplasmic heavy metal sensor</fullName>
    </submittedName>
</protein>
<evidence type="ECO:0000313" key="3">
    <source>
        <dbReference type="EMBL" id="NEY91886.1"/>
    </source>
</evidence>
<dbReference type="AlphaFoldDB" id="A0A6M0QWN0"/>
<dbReference type="InterPro" id="IPR025961">
    <property type="entry name" value="Metal_resist"/>
</dbReference>
<evidence type="ECO:0000256" key="1">
    <source>
        <dbReference type="SAM" id="MobiDB-lite"/>
    </source>
</evidence>
<evidence type="ECO:0000256" key="2">
    <source>
        <dbReference type="SAM" id="Phobius"/>
    </source>
</evidence>
<dbReference type="Proteomes" id="UP000477782">
    <property type="component" value="Unassembled WGS sequence"/>
</dbReference>
<feature type="transmembrane region" description="Helical" evidence="2">
    <location>
        <begin position="17"/>
        <end position="38"/>
    </location>
</feature>
<keyword evidence="4" id="KW-1185">Reference proteome</keyword>
<feature type="region of interest" description="Disordered" evidence="1">
    <location>
        <begin position="146"/>
        <end position="169"/>
    </location>
</feature>
<dbReference type="Pfam" id="PF13801">
    <property type="entry name" value="Metal_resist"/>
    <property type="match status" value="1"/>
</dbReference>
<comment type="caution">
    <text evidence="3">The sequence shown here is derived from an EMBL/GenBank/DDBJ whole genome shotgun (WGS) entry which is preliminary data.</text>
</comment>
<accession>A0A6M0QWN0</accession>
<name>A0A6M0QWN0_9RHOB</name>
<gene>
    <name evidence="3" type="ORF">G4Z14_16465</name>
</gene>
<keyword evidence="2" id="KW-0472">Membrane</keyword>